<feature type="region of interest" description="Disordered" evidence="1">
    <location>
        <begin position="239"/>
        <end position="273"/>
    </location>
</feature>
<keyword evidence="3" id="KW-1185">Reference proteome</keyword>
<protein>
    <submittedName>
        <fullName evidence="2">Uncharacterized protein</fullName>
    </submittedName>
</protein>
<dbReference type="OrthoDB" id="6209852at2759"/>
<name>V4BEZ5_LOTGI</name>
<dbReference type="Proteomes" id="UP000030746">
    <property type="component" value="Unassembled WGS sequence"/>
</dbReference>
<reference evidence="2 3" key="1">
    <citation type="journal article" date="2013" name="Nature">
        <title>Insights into bilaterian evolution from three spiralian genomes.</title>
        <authorList>
            <person name="Simakov O."/>
            <person name="Marletaz F."/>
            <person name="Cho S.J."/>
            <person name="Edsinger-Gonzales E."/>
            <person name="Havlak P."/>
            <person name="Hellsten U."/>
            <person name="Kuo D.H."/>
            <person name="Larsson T."/>
            <person name="Lv J."/>
            <person name="Arendt D."/>
            <person name="Savage R."/>
            <person name="Osoegawa K."/>
            <person name="de Jong P."/>
            <person name="Grimwood J."/>
            <person name="Chapman J.A."/>
            <person name="Shapiro H."/>
            <person name="Aerts A."/>
            <person name="Otillar R.P."/>
            <person name="Terry A.Y."/>
            <person name="Boore J.L."/>
            <person name="Grigoriev I.V."/>
            <person name="Lindberg D.R."/>
            <person name="Seaver E.C."/>
            <person name="Weisblat D.A."/>
            <person name="Putnam N.H."/>
            <person name="Rokhsar D.S."/>
        </authorList>
    </citation>
    <scope>NUCLEOTIDE SEQUENCE [LARGE SCALE GENOMIC DNA]</scope>
</reference>
<dbReference type="GeneID" id="20249744"/>
<proteinExistence type="predicted"/>
<evidence type="ECO:0000313" key="3">
    <source>
        <dbReference type="Proteomes" id="UP000030746"/>
    </source>
</evidence>
<dbReference type="EMBL" id="KB202917">
    <property type="protein sequence ID" value="ESO87409.1"/>
    <property type="molecule type" value="Genomic_DNA"/>
</dbReference>
<dbReference type="AlphaFoldDB" id="V4BEZ5"/>
<gene>
    <name evidence="2" type="ORF">LOTGIDRAFT_235085</name>
</gene>
<accession>V4BEZ5</accession>
<evidence type="ECO:0000256" key="1">
    <source>
        <dbReference type="SAM" id="MobiDB-lite"/>
    </source>
</evidence>
<dbReference type="KEGG" id="lgi:LOTGIDRAFT_235085"/>
<feature type="compositionally biased region" description="Basic and acidic residues" evidence="1">
    <location>
        <begin position="249"/>
        <end position="264"/>
    </location>
</feature>
<dbReference type="HOGENOM" id="CLU_702635_0_0_1"/>
<organism evidence="2 3">
    <name type="scientific">Lottia gigantea</name>
    <name type="common">Giant owl limpet</name>
    <dbReference type="NCBI Taxonomy" id="225164"/>
    <lineage>
        <taxon>Eukaryota</taxon>
        <taxon>Metazoa</taxon>
        <taxon>Spiralia</taxon>
        <taxon>Lophotrochozoa</taxon>
        <taxon>Mollusca</taxon>
        <taxon>Gastropoda</taxon>
        <taxon>Patellogastropoda</taxon>
        <taxon>Lottioidea</taxon>
        <taxon>Lottiidae</taxon>
        <taxon>Lottia</taxon>
    </lineage>
</organism>
<dbReference type="CTD" id="20249744"/>
<sequence>MDSKDEPVPNANQRPASKLHVHVQGKPDHMAVGTKNTIVFFRATSKDDDTNNNNIQSGVTSDIVILSEKNEVKCKYKSNPGESTIITIGNNCDIVEIAINPDLEQKLKEAGEFQVTKGDKLVSIRWKNDDNWSNDEEAYCEWKIRFTKDGKKVDTLKLEKEIFEKMVDENNNDLRDLVTELITIYNAKLQHIESGCIQLVLSTQSPEDARRLEKQKDELKALLHRTIIPESIEIDLEFQSTDSSQEQDGLDKENPVSGEHKMLPKDGQISLEDDPLSDTEVEKVNIQDEIVKPQRAGRVLSQFIKLEPVSGNMFDSNQKERVLIEKRSMKRTVGSGPQIQQFKEVNPPNFEAMTARELWSSRQLMSPNSEPIRSPENVDIRVPRKDESYFDFD</sequence>
<evidence type="ECO:0000313" key="2">
    <source>
        <dbReference type="EMBL" id="ESO87409.1"/>
    </source>
</evidence>
<dbReference type="RefSeq" id="XP_009061877.1">
    <property type="nucleotide sequence ID" value="XM_009063629.1"/>
</dbReference>